<organism evidence="2 3">
    <name type="scientific">Marasmius crinis-equi</name>
    <dbReference type="NCBI Taxonomy" id="585013"/>
    <lineage>
        <taxon>Eukaryota</taxon>
        <taxon>Fungi</taxon>
        <taxon>Dikarya</taxon>
        <taxon>Basidiomycota</taxon>
        <taxon>Agaricomycotina</taxon>
        <taxon>Agaricomycetes</taxon>
        <taxon>Agaricomycetidae</taxon>
        <taxon>Agaricales</taxon>
        <taxon>Marasmiineae</taxon>
        <taxon>Marasmiaceae</taxon>
        <taxon>Marasmius</taxon>
    </lineage>
</organism>
<sequence length="315" mass="35056">MELSGPDTNPGSTNPALLSMSLPHKLPDGPHSPPDSTVNALSSPEKPLSEKPPPHSNSVSSTVETPATLTSDVPKTSEASAIEQEGDEDVADSNSESDSEEPTFKRGRPGNPGMWKPEQVVYLKKYLPAYNALGSNSRARAEFFVNLLPDFLVKFPREQYPPPEPSRVAKAFRPLSEEKVNAMQSEDRKAYKKREKRALRSDDDRWFNGQQQHKNLKSCNPLKSHYKLLGAKKEAPKKSSLAQFVLKHEDYKDEVAERSEETGSHDWLASCVKAAQDITRTGCDFAMYREPAPVSEINHLLSELCSGHPESFQNR</sequence>
<feature type="region of interest" description="Disordered" evidence="1">
    <location>
        <begin position="1"/>
        <end position="116"/>
    </location>
</feature>
<accession>A0ABR3FI67</accession>
<reference evidence="2 3" key="1">
    <citation type="submission" date="2024-02" db="EMBL/GenBank/DDBJ databases">
        <title>A draft genome for the cacao thread blight pathogen Marasmius crinis-equi.</title>
        <authorList>
            <person name="Cohen S.P."/>
            <person name="Baruah I.K."/>
            <person name="Amoako-Attah I."/>
            <person name="Bukari Y."/>
            <person name="Meinhardt L.W."/>
            <person name="Bailey B.A."/>
        </authorList>
    </citation>
    <scope>NUCLEOTIDE SEQUENCE [LARGE SCALE GENOMIC DNA]</scope>
    <source>
        <strain evidence="2 3">GH-76</strain>
    </source>
</reference>
<feature type="compositionally biased region" description="Polar residues" evidence="1">
    <location>
        <begin position="1"/>
        <end position="16"/>
    </location>
</feature>
<keyword evidence="3" id="KW-1185">Reference proteome</keyword>
<name>A0ABR3FI67_9AGAR</name>
<evidence type="ECO:0000313" key="2">
    <source>
        <dbReference type="EMBL" id="KAL0574970.1"/>
    </source>
</evidence>
<protein>
    <submittedName>
        <fullName evidence="2">Uncharacterized protein</fullName>
    </submittedName>
</protein>
<proteinExistence type="predicted"/>
<dbReference type="Proteomes" id="UP001465976">
    <property type="component" value="Unassembled WGS sequence"/>
</dbReference>
<feature type="compositionally biased region" description="Polar residues" evidence="1">
    <location>
        <begin position="56"/>
        <end position="79"/>
    </location>
</feature>
<evidence type="ECO:0000313" key="3">
    <source>
        <dbReference type="Proteomes" id="UP001465976"/>
    </source>
</evidence>
<dbReference type="EMBL" id="JBAHYK010000347">
    <property type="protein sequence ID" value="KAL0574970.1"/>
    <property type="molecule type" value="Genomic_DNA"/>
</dbReference>
<feature type="compositionally biased region" description="Acidic residues" evidence="1">
    <location>
        <begin position="84"/>
        <end position="101"/>
    </location>
</feature>
<comment type="caution">
    <text evidence="2">The sequence shown here is derived from an EMBL/GenBank/DDBJ whole genome shotgun (WGS) entry which is preliminary data.</text>
</comment>
<evidence type="ECO:0000256" key="1">
    <source>
        <dbReference type="SAM" id="MobiDB-lite"/>
    </source>
</evidence>
<gene>
    <name evidence="2" type="ORF">V5O48_006986</name>
</gene>